<proteinExistence type="inferred from homology"/>
<evidence type="ECO:0000313" key="4">
    <source>
        <dbReference type="Proteomes" id="UP000027120"/>
    </source>
</evidence>
<evidence type="ECO:0000256" key="1">
    <source>
        <dbReference type="ARBA" id="ARBA00034773"/>
    </source>
</evidence>
<dbReference type="PaxDb" id="2711-XP_006475061.1"/>
<feature type="compositionally biased region" description="Low complexity" evidence="2">
    <location>
        <begin position="66"/>
        <end position="91"/>
    </location>
</feature>
<evidence type="ECO:0000313" key="3">
    <source>
        <dbReference type="EMBL" id="KDO62737.1"/>
    </source>
</evidence>
<sequence length="201" mass="22780">MESRNGYRKQNSALWRSLRDGDFEEADVWAVLKERKDSTYSKADQSPSQVQRNLYMPSAARMITRTSSSSSSSNNNNNNTTNGLKQQQQQQSAPVKIPDWSKISHKKSKNKAHKNNYYDDSDDDQDHGVVDNGDNDGYDDDDDDDDDEYDCKVPPHEFIAERLAKSQISSFSVFEGVGRTLKGRDLSKVRNAVLTKTGFLE</sequence>
<dbReference type="EMBL" id="KK784918">
    <property type="protein sequence ID" value="KDO62738.1"/>
    <property type="molecule type" value="Genomic_DNA"/>
</dbReference>
<evidence type="ECO:0008006" key="5">
    <source>
        <dbReference type="Google" id="ProtNLM"/>
    </source>
</evidence>
<feature type="compositionally biased region" description="Acidic residues" evidence="2">
    <location>
        <begin position="133"/>
        <end position="149"/>
    </location>
</feature>
<dbReference type="KEGG" id="cit:102627649"/>
<protein>
    <recommendedName>
        <fullName evidence="5">Senescence regulator</fullName>
    </recommendedName>
</protein>
<keyword evidence="4" id="KW-1185">Reference proteome</keyword>
<name>A0A067FH25_CITSI</name>
<dbReference type="GO" id="GO:0010150">
    <property type="term" value="P:leaf senescence"/>
    <property type="evidence" value="ECO:0007669"/>
    <property type="project" value="UniProtKB-ARBA"/>
</dbReference>
<dbReference type="Pfam" id="PF04520">
    <property type="entry name" value="Senescence_reg"/>
    <property type="match status" value="1"/>
</dbReference>
<dbReference type="OrthoDB" id="1917735at2759"/>
<accession>A0A067FH25</accession>
<feature type="compositionally biased region" description="Basic residues" evidence="2">
    <location>
        <begin position="103"/>
        <end position="114"/>
    </location>
</feature>
<reference evidence="3 4" key="1">
    <citation type="submission" date="2014-04" db="EMBL/GenBank/DDBJ databases">
        <authorList>
            <consortium name="International Citrus Genome Consortium"/>
            <person name="Gmitter F."/>
            <person name="Chen C."/>
            <person name="Farmerie W."/>
            <person name="Harkins T."/>
            <person name="Desany B."/>
            <person name="Mohiuddin M."/>
            <person name="Kodira C."/>
            <person name="Borodovsky M."/>
            <person name="Lomsadze A."/>
            <person name="Burns P."/>
            <person name="Jenkins J."/>
            <person name="Prochnik S."/>
            <person name="Shu S."/>
            <person name="Chapman J."/>
            <person name="Pitluck S."/>
            <person name="Schmutz J."/>
            <person name="Rokhsar D."/>
        </authorList>
    </citation>
    <scope>NUCLEOTIDE SEQUENCE</scope>
</reference>
<dbReference type="eggNOG" id="ENOG502S1FQ">
    <property type="taxonomic scope" value="Eukaryota"/>
</dbReference>
<dbReference type="AlphaFoldDB" id="A0A067FH25"/>
<feature type="region of interest" description="Disordered" evidence="2">
    <location>
        <begin position="35"/>
        <end position="151"/>
    </location>
</feature>
<dbReference type="InterPro" id="IPR007608">
    <property type="entry name" value="Senescence_reg_S40"/>
</dbReference>
<dbReference type="PANTHER" id="PTHR33083:SF82">
    <property type="entry name" value="SENESCENCE REGULATOR"/>
    <property type="match status" value="1"/>
</dbReference>
<organism evidence="3 4">
    <name type="scientific">Citrus sinensis</name>
    <name type="common">Sweet orange</name>
    <name type="synonym">Citrus aurantium var. sinensis</name>
    <dbReference type="NCBI Taxonomy" id="2711"/>
    <lineage>
        <taxon>Eukaryota</taxon>
        <taxon>Viridiplantae</taxon>
        <taxon>Streptophyta</taxon>
        <taxon>Embryophyta</taxon>
        <taxon>Tracheophyta</taxon>
        <taxon>Spermatophyta</taxon>
        <taxon>Magnoliopsida</taxon>
        <taxon>eudicotyledons</taxon>
        <taxon>Gunneridae</taxon>
        <taxon>Pentapetalae</taxon>
        <taxon>rosids</taxon>
        <taxon>malvids</taxon>
        <taxon>Sapindales</taxon>
        <taxon>Rutaceae</taxon>
        <taxon>Aurantioideae</taxon>
        <taxon>Citrus</taxon>
    </lineage>
</organism>
<dbReference type="STRING" id="2711.A0A067FH25"/>
<dbReference type="Proteomes" id="UP000027120">
    <property type="component" value="Unassembled WGS sequence"/>
</dbReference>
<comment type="similarity">
    <text evidence="1">Belongs to the senescence regulator S40 family.</text>
</comment>
<evidence type="ECO:0000256" key="2">
    <source>
        <dbReference type="SAM" id="MobiDB-lite"/>
    </source>
</evidence>
<gene>
    <name evidence="3" type="ORF">CISIN_1g028955mg</name>
</gene>
<feature type="compositionally biased region" description="Polar residues" evidence="2">
    <location>
        <begin position="40"/>
        <end position="52"/>
    </location>
</feature>
<dbReference type="PANTHER" id="PTHR33083">
    <property type="entry name" value="EXPRESSED PROTEIN"/>
    <property type="match status" value="1"/>
</dbReference>
<dbReference type="EMBL" id="KK784918">
    <property type="protein sequence ID" value="KDO62737.1"/>
    <property type="molecule type" value="Genomic_DNA"/>
</dbReference>